<dbReference type="PANTHER" id="PTHR47978">
    <property type="match status" value="1"/>
</dbReference>
<dbReference type="RefSeq" id="XP_068360671.1">
    <property type="nucleotide sequence ID" value="XM_068492326.1"/>
</dbReference>
<reference evidence="2" key="1">
    <citation type="submission" date="2016-10" db="EMBL/GenBank/DDBJ databases">
        <authorList>
            <person name="Benchimol M."/>
            <person name="Almeida L.G."/>
            <person name="Vasconcelos A.T."/>
            <person name="Perreira-Neves A."/>
            <person name="Rosa I.A."/>
            <person name="Tasca T."/>
            <person name="Bogo M.R."/>
            <person name="de Souza W."/>
        </authorList>
    </citation>
    <scope>NUCLEOTIDE SEQUENCE [LARGE SCALE GENOMIC DNA]</scope>
    <source>
        <strain evidence="2">K</strain>
    </source>
</reference>
<dbReference type="InterPro" id="IPR027417">
    <property type="entry name" value="P-loop_NTPase"/>
</dbReference>
<sequence length="225" mass="25331">MKFLNDQSFRKDDVSIEILNDVVFSNFHIFKVTVIMSYPKIVLVGETNVGKTSLSVRYRTSQFSEESPATIGAANILLPVHLENETVTLDLWDTAGQERYRSLTPMYFQGCIIAIFVYDISKLQTFSSLDTFLSLLQQKAPENCAIVVVGNKSDMDIDREVSIPRAEAYSQKIGALFYMETSAKNGTGVEELFTRVAEVARDSHRQKNDISLSSKENESNQKQCC</sequence>
<dbReference type="VEuPathDB" id="TrichDB:TRFO_05160"/>
<dbReference type="AlphaFoldDB" id="A0A1J4K809"/>
<dbReference type="SMART" id="SM00173">
    <property type="entry name" value="RAS"/>
    <property type="match status" value="1"/>
</dbReference>
<dbReference type="GO" id="GO:0003924">
    <property type="term" value="F:GTPase activity"/>
    <property type="evidence" value="ECO:0007669"/>
    <property type="project" value="InterPro"/>
</dbReference>
<dbReference type="GeneID" id="94827030"/>
<evidence type="ECO:0000313" key="3">
    <source>
        <dbReference type="Proteomes" id="UP000179807"/>
    </source>
</evidence>
<accession>A0A1J4K809</accession>
<keyword evidence="3" id="KW-1185">Reference proteome</keyword>
<dbReference type="EMBL" id="MLAK01000693">
    <property type="protein sequence ID" value="OHT07535.1"/>
    <property type="molecule type" value="Genomic_DNA"/>
</dbReference>
<dbReference type="NCBIfam" id="TIGR00231">
    <property type="entry name" value="small_GTP"/>
    <property type="match status" value="1"/>
</dbReference>
<dbReference type="SMART" id="SM00176">
    <property type="entry name" value="RAN"/>
    <property type="match status" value="1"/>
</dbReference>
<dbReference type="SMART" id="SM00175">
    <property type="entry name" value="RAB"/>
    <property type="match status" value="1"/>
</dbReference>
<keyword evidence="1" id="KW-0547">Nucleotide-binding</keyword>
<dbReference type="Gene3D" id="3.40.50.300">
    <property type="entry name" value="P-loop containing nucleotide triphosphate hydrolases"/>
    <property type="match status" value="1"/>
</dbReference>
<protein>
    <submittedName>
        <fullName evidence="2">Small GTP-binding protein</fullName>
    </submittedName>
</protein>
<dbReference type="Pfam" id="PF00071">
    <property type="entry name" value="Ras"/>
    <property type="match status" value="1"/>
</dbReference>
<dbReference type="PRINTS" id="PR00449">
    <property type="entry name" value="RASTRNSFRMNG"/>
</dbReference>
<dbReference type="InterPro" id="IPR005225">
    <property type="entry name" value="Small_GTP-bd"/>
</dbReference>
<dbReference type="CDD" id="cd00154">
    <property type="entry name" value="Rab"/>
    <property type="match status" value="1"/>
</dbReference>
<dbReference type="PROSITE" id="PS51420">
    <property type="entry name" value="RHO"/>
    <property type="match status" value="1"/>
</dbReference>
<dbReference type="PROSITE" id="PS51421">
    <property type="entry name" value="RAS"/>
    <property type="match status" value="1"/>
</dbReference>
<dbReference type="PROSITE" id="PS51419">
    <property type="entry name" value="RAB"/>
    <property type="match status" value="1"/>
</dbReference>
<evidence type="ECO:0000313" key="2">
    <source>
        <dbReference type="EMBL" id="OHT07535.1"/>
    </source>
</evidence>
<dbReference type="Proteomes" id="UP000179807">
    <property type="component" value="Unassembled WGS sequence"/>
</dbReference>
<comment type="caution">
    <text evidence="2">The sequence shown here is derived from an EMBL/GenBank/DDBJ whole genome shotgun (WGS) entry which is preliminary data.</text>
</comment>
<dbReference type="SUPFAM" id="SSF52540">
    <property type="entry name" value="P-loop containing nucleoside triphosphate hydrolases"/>
    <property type="match status" value="1"/>
</dbReference>
<dbReference type="SMART" id="SM00174">
    <property type="entry name" value="RHO"/>
    <property type="match status" value="1"/>
</dbReference>
<gene>
    <name evidence="2" type="ORF">TRFO_05160</name>
</gene>
<dbReference type="InterPro" id="IPR001806">
    <property type="entry name" value="Small_GTPase"/>
</dbReference>
<evidence type="ECO:0000256" key="1">
    <source>
        <dbReference type="ARBA" id="ARBA00022741"/>
    </source>
</evidence>
<name>A0A1J4K809_9EUKA</name>
<dbReference type="FunFam" id="3.40.50.300:FF:000808">
    <property type="entry name" value="Small GTP-binding protein, putative"/>
    <property type="match status" value="1"/>
</dbReference>
<proteinExistence type="predicted"/>
<dbReference type="GO" id="GO:0005525">
    <property type="term" value="F:GTP binding"/>
    <property type="evidence" value="ECO:0007669"/>
    <property type="project" value="InterPro"/>
</dbReference>
<organism evidence="2 3">
    <name type="scientific">Tritrichomonas foetus</name>
    <dbReference type="NCBI Taxonomy" id="1144522"/>
    <lineage>
        <taxon>Eukaryota</taxon>
        <taxon>Metamonada</taxon>
        <taxon>Parabasalia</taxon>
        <taxon>Tritrichomonadida</taxon>
        <taxon>Tritrichomonadidae</taxon>
        <taxon>Tritrichomonas</taxon>
    </lineage>
</organism>